<reference evidence="1 2" key="1">
    <citation type="submission" date="2023-10" db="EMBL/GenBank/DDBJ databases">
        <title>Saccharopolyspora sp. nov., isolated from mangrove soil.</title>
        <authorList>
            <person name="Lu Y."/>
            <person name="Liu W."/>
        </authorList>
    </citation>
    <scope>NUCLEOTIDE SEQUENCE [LARGE SCALE GENOMIC DNA]</scope>
    <source>
        <strain evidence="1 2">S2-29</strain>
    </source>
</reference>
<evidence type="ECO:0000313" key="2">
    <source>
        <dbReference type="Proteomes" id="UP001327093"/>
    </source>
</evidence>
<dbReference type="Pfam" id="PF13830">
    <property type="entry name" value="DUF4192"/>
    <property type="match status" value="1"/>
</dbReference>
<name>A0ABU6ALK8_9PSEU</name>
<comment type="caution">
    <text evidence="1">The sequence shown here is derived from an EMBL/GenBank/DDBJ whole genome shotgun (WGS) entry which is preliminary data.</text>
</comment>
<protein>
    <submittedName>
        <fullName evidence="1">DUF4192 domain-containing protein</fullName>
    </submittedName>
</protein>
<keyword evidence="2" id="KW-1185">Reference proteome</keyword>
<evidence type="ECO:0000313" key="1">
    <source>
        <dbReference type="EMBL" id="MEB3372439.1"/>
    </source>
</evidence>
<dbReference type="InterPro" id="IPR025447">
    <property type="entry name" value="DUF4192"/>
</dbReference>
<dbReference type="EMBL" id="JAWLNX010000048">
    <property type="protein sequence ID" value="MEB3372439.1"/>
    <property type="molecule type" value="Genomic_DNA"/>
</dbReference>
<organism evidence="1 2">
    <name type="scientific">Saccharopolyspora mangrovi</name>
    <dbReference type="NCBI Taxonomy" id="3082379"/>
    <lineage>
        <taxon>Bacteria</taxon>
        <taxon>Bacillati</taxon>
        <taxon>Actinomycetota</taxon>
        <taxon>Actinomycetes</taxon>
        <taxon>Pseudonocardiales</taxon>
        <taxon>Pseudonocardiaceae</taxon>
        <taxon>Saccharopolyspora</taxon>
    </lineage>
</organism>
<dbReference type="RefSeq" id="WP_324269857.1">
    <property type="nucleotide sequence ID" value="NZ_JAWLNX010000048.1"/>
</dbReference>
<proteinExistence type="predicted"/>
<sequence>MNDRHVRLDGPSDLLAAVPHLVGFYPVDSVIVLTFHDIHARPRLAAAMRLDVPRPAVYDRFLATVQPPLLADPDVDGVIAVVTTAAGDLAAEGLPHHGLVSRLATLCSEIGVPLLQAFWTPEFRAGAPWGSYADPLVTGTVADPSASALGVVAALAGEVTYSSLPEMTELLAPQLDEASAARWRTALDTLTDQTTTATTGEYDNAAHRLVLETIHALAEGGEVCEDILIRVLHAISDQRIRDAVFRTALGPHARAAEGLWITLMRCAPTGPEVVEAAVLLTFSAYMRGHGTLAALALERALHIDPDHSFARLLNQALSYGIPPDKLAPIADAEPNPTSVRGSDR</sequence>
<accession>A0ABU6ALK8</accession>
<gene>
    <name evidence="1" type="ORF">R4I43_34080</name>
</gene>
<dbReference type="Proteomes" id="UP001327093">
    <property type="component" value="Unassembled WGS sequence"/>
</dbReference>